<comment type="caution">
    <text evidence="2">The sequence shown here is derived from an EMBL/GenBank/DDBJ whole genome shotgun (WGS) entry which is preliminary data.</text>
</comment>
<feature type="transmembrane region" description="Helical" evidence="1">
    <location>
        <begin position="124"/>
        <end position="144"/>
    </location>
</feature>
<evidence type="ECO:0000313" key="3">
    <source>
        <dbReference type="Proteomes" id="UP001430149"/>
    </source>
</evidence>
<evidence type="ECO:0008006" key="4">
    <source>
        <dbReference type="Google" id="ProtNLM"/>
    </source>
</evidence>
<keyword evidence="3" id="KW-1185">Reference proteome</keyword>
<name>A0ABS2K2A5_9GAMM</name>
<feature type="transmembrane region" description="Helical" evidence="1">
    <location>
        <begin position="48"/>
        <end position="67"/>
    </location>
</feature>
<feature type="transmembrane region" description="Helical" evidence="1">
    <location>
        <begin position="332"/>
        <end position="351"/>
    </location>
</feature>
<keyword evidence="1" id="KW-1133">Transmembrane helix</keyword>
<evidence type="ECO:0000256" key="1">
    <source>
        <dbReference type="SAM" id="Phobius"/>
    </source>
</evidence>
<protein>
    <recommendedName>
        <fullName evidence="4">HTTM domain-containing protein</fullName>
    </recommendedName>
</protein>
<reference evidence="2" key="1">
    <citation type="submission" date="2020-10" db="EMBL/GenBank/DDBJ databases">
        <title>Phylogeny of dyella-like bacteria.</title>
        <authorList>
            <person name="Fu J."/>
        </authorList>
    </citation>
    <scope>NUCLEOTIDE SEQUENCE</scope>
    <source>
        <strain evidence="2">DHOC52</strain>
    </source>
</reference>
<dbReference type="Proteomes" id="UP001430149">
    <property type="component" value="Unassembled WGS sequence"/>
</dbReference>
<feature type="transmembrane region" description="Helical" evidence="1">
    <location>
        <begin position="184"/>
        <end position="202"/>
    </location>
</feature>
<sequence length="501" mass="56949">MENLEWYRLFVRLIACSILVHDALYVCRDGKAYLVNCILPTFGLRLSAPGKLVVHAGLLLACLGLIWRPMEIYLYPTCLVMLTLKIASYSLRLANHMIFAWFILLLLCIGAFGGAQGMVTTGSVVFVIAGTQGLVLILYFFAFFHKLNREYFVMKKSCATAFVDFFCMDRGISRQGLVRFYRYFGVYGTVCIEVMIPILLCFEKTRLAGLVMGICFHFILALMGIVNFSMFMYTGLFAFLSPVEFDSALQSPSGTGAAWLVCACLMSLLTVWRWTPRKAAANCDYVYRKPAWIIQSGFALLTGCFLYAAMLAMKAPLSSLFWHGLDHHQHTILWLFFAVFFLNGLGPYLGYKTEFSFAMFSNLRLEPWGHLLIPASWRVFRRSQYIEVKKIEGLPGFDDVKGNRAAELAVFVLSKPREYYYSRYFFRYALRVLETAVSPAPAIFVAYVERNTYREAMDVHAGELGFCIPVNRFPFVMPRDPDARHSEQGSLVPEGAARQLF</sequence>
<evidence type="ECO:0000313" key="2">
    <source>
        <dbReference type="EMBL" id="MBM7124448.1"/>
    </source>
</evidence>
<dbReference type="RefSeq" id="WP_204679970.1">
    <property type="nucleotide sequence ID" value="NZ_BSNR01000017.1"/>
</dbReference>
<feature type="transmembrane region" description="Helical" evidence="1">
    <location>
        <begin position="256"/>
        <end position="272"/>
    </location>
</feature>
<keyword evidence="1" id="KW-0472">Membrane</keyword>
<feature type="transmembrane region" description="Helical" evidence="1">
    <location>
        <begin position="292"/>
        <end position="312"/>
    </location>
</feature>
<gene>
    <name evidence="2" type="ORF">ISP19_03570</name>
</gene>
<feature type="transmembrane region" description="Helical" evidence="1">
    <location>
        <begin position="73"/>
        <end position="91"/>
    </location>
</feature>
<organism evidence="2 3">
    <name type="scientific">Dyella flava</name>
    <dbReference type="NCBI Taxonomy" id="1920170"/>
    <lineage>
        <taxon>Bacteria</taxon>
        <taxon>Pseudomonadati</taxon>
        <taxon>Pseudomonadota</taxon>
        <taxon>Gammaproteobacteria</taxon>
        <taxon>Lysobacterales</taxon>
        <taxon>Rhodanobacteraceae</taxon>
        <taxon>Dyella</taxon>
    </lineage>
</organism>
<feature type="transmembrane region" description="Helical" evidence="1">
    <location>
        <begin position="6"/>
        <end position="27"/>
    </location>
</feature>
<feature type="transmembrane region" description="Helical" evidence="1">
    <location>
        <begin position="214"/>
        <end position="236"/>
    </location>
</feature>
<accession>A0ABS2K2A5</accession>
<feature type="transmembrane region" description="Helical" evidence="1">
    <location>
        <begin position="98"/>
        <end position="118"/>
    </location>
</feature>
<dbReference type="EMBL" id="JADIKE010000027">
    <property type="protein sequence ID" value="MBM7124448.1"/>
    <property type="molecule type" value="Genomic_DNA"/>
</dbReference>
<keyword evidence="1" id="KW-0812">Transmembrane</keyword>
<proteinExistence type="predicted"/>